<keyword evidence="6" id="KW-1185">Reference proteome</keyword>
<dbReference type="EMBL" id="KZ990146">
    <property type="protein sequence ID" value="RKP24574.1"/>
    <property type="molecule type" value="Genomic_DNA"/>
</dbReference>
<organism evidence="5 6">
    <name type="scientific">Syncephalis pseudoplumigaleata</name>
    <dbReference type="NCBI Taxonomy" id="1712513"/>
    <lineage>
        <taxon>Eukaryota</taxon>
        <taxon>Fungi</taxon>
        <taxon>Fungi incertae sedis</taxon>
        <taxon>Zoopagomycota</taxon>
        <taxon>Zoopagomycotina</taxon>
        <taxon>Zoopagomycetes</taxon>
        <taxon>Zoopagales</taxon>
        <taxon>Piptocephalidaceae</taxon>
        <taxon>Syncephalis</taxon>
    </lineage>
</organism>
<gene>
    <name evidence="5" type="ORF">SYNPS1DRAFT_29665</name>
</gene>
<proteinExistence type="inferred from homology"/>
<evidence type="ECO:0000256" key="2">
    <source>
        <dbReference type="SAM" id="Coils"/>
    </source>
</evidence>
<evidence type="ECO:0000256" key="3">
    <source>
        <dbReference type="SAM" id="MobiDB-lite"/>
    </source>
</evidence>
<dbReference type="GO" id="GO:0007018">
    <property type="term" value="P:microtubule-based movement"/>
    <property type="evidence" value="ECO:0007669"/>
    <property type="project" value="InterPro"/>
</dbReference>
<comment type="caution">
    <text evidence="1">Lacks conserved residue(s) required for the propagation of feature annotation.</text>
</comment>
<feature type="coiled-coil region" evidence="2">
    <location>
        <begin position="98"/>
        <end position="168"/>
    </location>
</feature>
<dbReference type="PROSITE" id="PS50067">
    <property type="entry name" value="KINESIN_MOTOR_2"/>
    <property type="match status" value="1"/>
</dbReference>
<dbReference type="OrthoDB" id="5588636at2759"/>
<reference evidence="6" key="1">
    <citation type="journal article" date="2018" name="Nat. Microbiol.">
        <title>Leveraging single-cell genomics to expand the fungal tree of life.</title>
        <authorList>
            <person name="Ahrendt S.R."/>
            <person name="Quandt C.A."/>
            <person name="Ciobanu D."/>
            <person name="Clum A."/>
            <person name="Salamov A."/>
            <person name="Andreopoulos B."/>
            <person name="Cheng J.F."/>
            <person name="Woyke T."/>
            <person name="Pelin A."/>
            <person name="Henrissat B."/>
            <person name="Reynolds N.K."/>
            <person name="Benny G.L."/>
            <person name="Smith M.E."/>
            <person name="James T.Y."/>
            <person name="Grigoriev I.V."/>
        </authorList>
    </citation>
    <scope>NUCLEOTIDE SEQUENCE [LARGE SCALE GENOMIC DNA]</scope>
    <source>
        <strain evidence="6">Benny S71-1</strain>
    </source>
</reference>
<evidence type="ECO:0000313" key="6">
    <source>
        <dbReference type="Proteomes" id="UP000278143"/>
    </source>
</evidence>
<dbReference type="InterPro" id="IPR001752">
    <property type="entry name" value="Kinesin_motor_dom"/>
</dbReference>
<dbReference type="GO" id="GO:0005524">
    <property type="term" value="F:ATP binding"/>
    <property type="evidence" value="ECO:0007669"/>
    <property type="project" value="InterPro"/>
</dbReference>
<dbReference type="Proteomes" id="UP000278143">
    <property type="component" value="Unassembled WGS sequence"/>
</dbReference>
<name>A0A4P9YX59_9FUNG</name>
<feature type="compositionally biased region" description="Basic and acidic residues" evidence="3">
    <location>
        <begin position="340"/>
        <end position="349"/>
    </location>
</feature>
<sequence>MLPVQVVRYYAQSTFSGYLPTDNSMLTRLTAGAIGQNCATTFILHIEANKKGALPDIVQALKFADTARKIRCQLVGSMEGDAGALCSCMHCSALDEKEEQAKAREAKWEARLSELHAKLLEEQADKERIVQHCQELEKQRDAAIEGLREQYEARQAEMQLEVALLRKQETLQTTRTEKSSLQAEELLRRANVQMEGTGGLAMLEDEKEQAVESRLVLEKMLAHAKAETQRVLSLNEQLQLAIHTQEQEARAAAEALQRKLETAENSYETLKKEHASAKAEMQLQGSKEKEKQAERLKVLEHEHDSLKQNYKTLETINKQLESNLETTRTQLHTALTMAEETQKQLEHANQRQGETSSLSGELRRVEAENRKLKVAWCAAARVSVHDHYGHRSNWEEQPTVPKKRKNANDANAQKQTAKKGRKKADDALLSPSRTKKAKQPSGHSATTLTDAEAPPNESNAAAMPDAAAQSNDAVEAASERKPLHQVPPPQLNSDSNAASKTTSAPSDNNKKRRKLLSSRTTNNDTDAKAGNPALPGIRIGFSRN</sequence>
<dbReference type="GO" id="GO:0003777">
    <property type="term" value="F:microtubule motor activity"/>
    <property type="evidence" value="ECO:0007669"/>
    <property type="project" value="InterPro"/>
</dbReference>
<accession>A0A4P9YX59</accession>
<protein>
    <recommendedName>
        <fullName evidence="4">Kinesin motor domain-containing protein</fullName>
    </recommendedName>
</protein>
<feature type="compositionally biased region" description="Polar residues" evidence="3">
    <location>
        <begin position="350"/>
        <end position="359"/>
    </location>
</feature>
<dbReference type="GO" id="GO:0008017">
    <property type="term" value="F:microtubule binding"/>
    <property type="evidence" value="ECO:0007669"/>
    <property type="project" value="InterPro"/>
</dbReference>
<feature type="region of interest" description="Disordered" evidence="3">
    <location>
        <begin position="339"/>
        <end position="362"/>
    </location>
</feature>
<feature type="domain" description="Kinesin motor" evidence="4">
    <location>
        <begin position="1"/>
        <end position="70"/>
    </location>
</feature>
<feature type="compositionally biased region" description="Polar residues" evidence="3">
    <location>
        <begin position="491"/>
        <end position="507"/>
    </location>
</feature>
<feature type="region of interest" description="Disordered" evidence="3">
    <location>
        <begin position="389"/>
        <end position="544"/>
    </location>
</feature>
<dbReference type="AlphaFoldDB" id="A0A4P9YX59"/>
<comment type="similarity">
    <text evidence="1">Belongs to the TRAFAC class myosin-kinesin ATPase superfamily. Kinesin family.</text>
</comment>
<evidence type="ECO:0000256" key="1">
    <source>
        <dbReference type="PROSITE-ProRule" id="PRU00283"/>
    </source>
</evidence>
<evidence type="ECO:0000313" key="5">
    <source>
        <dbReference type="EMBL" id="RKP24574.1"/>
    </source>
</evidence>
<keyword evidence="2" id="KW-0175">Coiled coil</keyword>
<feature type="compositionally biased region" description="Low complexity" evidence="3">
    <location>
        <begin position="451"/>
        <end position="462"/>
    </location>
</feature>
<evidence type="ECO:0000259" key="4">
    <source>
        <dbReference type="PROSITE" id="PS50067"/>
    </source>
</evidence>